<feature type="transmembrane region" description="Helical" evidence="8">
    <location>
        <begin position="811"/>
        <end position="833"/>
    </location>
</feature>
<dbReference type="Gene3D" id="2.130.10.10">
    <property type="entry name" value="YVTN repeat-like/Quinoprotein amine dehydrogenase"/>
    <property type="match status" value="1"/>
</dbReference>
<dbReference type="EC" id="2.3.2.27" evidence="2"/>
<evidence type="ECO:0000256" key="7">
    <source>
        <dbReference type="PROSITE-ProRule" id="PRU00221"/>
    </source>
</evidence>
<evidence type="ECO:0000259" key="9">
    <source>
        <dbReference type="PROSITE" id="PS50275"/>
    </source>
</evidence>
<dbReference type="CDD" id="cd00200">
    <property type="entry name" value="WD40"/>
    <property type="match status" value="1"/>
</dbReference>
<evidence type="ECO:0000256" key="6">
    <source>
        <dbReference type="ARBA" id="ARBA00032682"/>
    </source>
</evidence>
<feature type="transmembrane region" description="Helical" evidence="8">
    <location>
        <begin position="781"/>
        <end position="799"/>
    </location>
</feature>
<dbReference type="PANTHER" id="PTHR45662:SF2">
    <property type="entry name" value="PHOSPHATIDYLINOSITOL-3-PHOSPHATASE SAC1"/>
    <property type="match status" value="1"/>
</dbReference>
<evidence type="ECO:0000256" key="8">
    <source>
        <dbReference type="SAM" id="Phobius"/>
    </source>
</evidence>
<dbReference type="InterPro" id="IPR036322">
    <property type="entry name" value="WD40_repeat_dom_sf"/>
</dbReference>
<keyword evidence="8" id="KW-0812">Transmembrane</keyword>
<dbReference type="SUPFAM" id="SSF50978">
    <property type="entry name" value="WD40 repeat-like"/>
    <property type="match status" value="1"/>
</dbReference>
<dbReference type="Pfam" id="PF00400">
    <property type="entry name" value="WD40"/>
    <property type="match status" value="5"/>
</dbReference>
<evidence type="ECO:0000313" key="11">
    <source>
        <dbReference type="Proteomes" id="UP000232875"/>
    </source>
</evidence>
<evidence type="ECO:0000256" key="5">
    <source>
        <dbReference type="ARBA" id="ARBA00022737"/>
    </source>
</evidence>
<reference evidence="10 11" key="1">
    <citation type="submission" date="2017-10" db="EMBL/GenBank/DDBJ databases">
        <title>A novel species of cold-tolerant Malassezia isolated from bats.</title>
        <authorList>
            <person name="Lorch J.M."/>
            <person name="Palmer J.M."/>
            <person name="Vanderwolf K.J."/>
            <person name="Schmidt K.Z."/>
            <person name="Verant M.L."/>
            <person name="Weller T.J."/>
            <person name="Blehert D.S."/>
        </authorList>
    </citation>
    <scope>NUCLEOTIDE SEQUENCE [LARGE SCALE GENOMIC DNA]</scope>
    <source>
        <strain evidence="10 11">NWHC:44797-103</strain>
    </source>
</reference>
<dbReference type="InterPro" id="IPR036291">
    <property type="entry name" value="NAD(P)-bd_dom_sf"/>
</dbReference>
<dbReference type="PROSITE" id="PS50275">
    <property type="entry name" value="SAC"/>
    <property type="match status" value="1"/>
</dbReference>
<organism evidence="10 11">
    <name type="scientific">Malassezia vespertilionis</name>
    <dbReference type="NCBI Taxonomy" id="2020962"/>
    <lineage>
        <taxon>Eukaryota</taxon>
        <taxon>Fungi</taxon>
        <taxon>Dikarya</taxon>
        <taxon>Basidiomycota</taxon>
        <taxon>Ustilaginomycotina</taxon>
        <taxon>Malasseziomycetes</taxon>
        <taxon>Malasseziales</taxon>
        <taxon>Malasseziaceae</taxon>
        <taxon>Malassezia</taxon>
    </lineage>
</organism>
<keyword evidence="4 7" id="KW-0853">WD repeat</keyword>
<evidence type="ECO:0000256" key="3">
    <source>
        <dbReference type="ARBA" id="ARBA00015618"/>
    </source>
</evidence>
<dbReference type="SMART" id="SM00320">
    <property type="entry name" value="WD40"/>
    <property type="match status" value="7"/>
</dbReference>
<dbReference type="Pfam" id="PF02383">
    <property type="entry name" value="Syja_N"/>
    <property type="match status" value="1"/>
</dbReference>
<dbReference type="InterPro" id="IPR002013">
    <property type="entry name" value="SAC_dom"/>
</dbReference>
<dbReference type="PROSITE" id="PS00678">
    <property type="entry name" value="WD_REPEATS_1"/>
    <property type="match status" value="1"/>
</dbReference>
<dbReference type="SUPFAM" id="SSF51735">
    <property type="entry name" value="NAD(P)-binding Rossmann-fold domains"/>
    <property type="match status" value="1"/>
</dbReference>
<evidence type="ECO:0000313" key="10">
    <source>
        <dbReference type="EMBL" id="PKI85989.1"/>
    </source>
</evidence>
<keyword evidence="11" id="KW-1185">Reference proteome</keyword>
<sequence length="1367" mass="149893">MAQRLLVVGGNGFVGHVPAWAQGERMAWRKADAFDPASYKGIAASCTAAVHTMGILLESAYKGQRGSIGGIVQGLAKGLGLSSDNPLKPSDGITYERINRDAALVVANTVAAAQRAAGNSQVPFVYLSAADIMRPIIPARYISTKYEAEEKIEAIADADTPHALRPIFMRPGFMYHPHNRPWSTVPATFIDASHHLHRLHAQWRLPFPTPAALLQSKYAPTGLHPLAGALTTPPLHVDTVGKAICEAIADPHIHGPQDSAAIHALAGWQTPSPVLTPAVVPGEEILNHEKKFIVHGILGIISLHTTDFLIVITNRKKVANIVGANVYLATDFRMLPVKSDADPTLLRHPIEKGLLALIKESLYSGPLYFSYEFDLTSNLQRQVKLGAGKDTAAIPLWRRADTRFFWNYGLQKRFIEFTEINPAEDLSAFIMPVLFGFLEVKLATITGRSFLLGLIARRSRFRAGTRYFSRGIDTEGHVSNFNETEQFILLDPPKKPEPQDMEEVEGKLRMSFVQTRGSVPVFWGEVNNLRYKPDLVIEDSHLTMPAIEKHMSEQVAIYGKNYLVNLVNQKGYEKPVKEAYERAVSQLGNPLVQYDYFDFHHECKGMRFDRVSILLEQLQREGLSSTDYFSLDLNSVPRLQLQKSVVRTNCMDCLDRTNVVQSAIARWVLNAQLHSAGILAPSDSIDNYPQFLHFYRNVWADHADVVSKAYSGTGALKTDYTRTGKRSIEGALQDGINSLTRYVKNNFFDGKRQDAYDLITGAWDPQFEMPFPDTRSWSVQLMPWLFFLSLFFFTSFFFLDPEPVRAHKLEVGPVSAFPIIWGCTALFSLIFIWQHGVEYVCWPSLRRPVRLIDFVGPGYYSGLHGRKGTPADPARLAKARAAQKKMQYLGRGTERTSPNTAFPRSPMHSSVPSLMMALQNEYDAMVFETLALKKQYDAVRQDLAHALYTNDASMRVIARLIKERDEARDALANVHTSLGLPAAETADVDMPTAPSAALPDAIVASIDEKASSLSGERRARIKRGAPEGYTTADAAGDLHEQSALSSLHGASAPGVTALDISANGALLLTGGKDKTLLVLDRASEKVLSKLTGHTKAVTCAAFSGRANPCVGAAALDVPMPSYAVSGSMDKNVRVWRAKDQGGYVSAHILKGYTAEVTGVDIHPTDQLVGSASRDGSWAIHALDSGERLLHITAPSADEESADGLGGYTYESFAFHPDGQLAATGTADGAVRVWDVKHGKQSAVFRGNPGAVHALHFSPNGYLLAAASRASGDVKVWDLRKLDVARTVQVYTEDGADSISQLRYDPTAQLLAVAGRDLRVFAGKSLAHACTLDQNSAPFTSVQWNPLDGSLAASSLDRTVRFFGTHDL</sequence>
<dbReference type="EMBL" id="KZ454987">
    <property type="protein sequence ID" value="PKI85989.1"/>
    <property type="molecule type" value="Genomic_DNA"/>
</dbReference>
<dbReference type="STRING" id="2020962.A0A2N1JHG1"/>
<dbReference type="InterPro" id="IPR019775">
    <property type="entry name" value="WD40_repeat_CS"/>
</dbReference>
<comment type="catalytic activity">
    <reaction evidence="1">
        <text>S-ubiquitinyl-[E2 ubiquitin-conjugating enzyme]-L-cysteine + [acceptor protein]-L-lysine = [E2 ubiquitin-conjugating enzyme]-L-cysteine + N(6)-ubiquitinyl-[acceptor protein]-L-lysine.</text>
        <dbReference type="EC" id="2.3.2.27"/>
    </reaction>
</comment>
<dbReference type="GO" id="GO:0005783">
    <property type="term" value="C:endoplasmic reticulum"/>
    <property type="evidence" value="ECO:0007669"/>
    <property type="project" value="TreeGrafter"/>
</dbReference>
<dbReference type="Pfam" id="PF08606">
    <property type="entry name" value="Prp19"/>
    <property type="match status" value="1"/>
</dbReference>
<name>A0A2N1JHG1_9BASI</name>
<dbReference type="PANTHER" id="PTHR45662">
    <property type="entry name" value="PHOSPHATIDYLINOSITIDE PHOSPHATASE SAC1"/>
    <property type="match status" value="1"/>
</dbReference>
<feature type="repeat" description="WD" evidence="7">
    <location>
        <begin position="1244"/>
        <end position="1286"/>
    </location>
</feature>
<dbReference type="Gene3D" id="3.40.50.720">
    <property type="entry name" value="NAD(P)-binding Rossmann-like Domain"/>
    <property type="match status" value="1"/>
</dbReference>
<evidence type="ECO:0000256" key="1">
    <source>
        <dbReference type="ARBA" id="ARBA00000900"/>
    </source>
</evidence>
<dbReference type="GO" id="GO:0043812">
    <property type="term" value="F:phosphatidylinositol-4-phosphate phosphatase activity"/>
    <property type="evidence" value="ECO:0007669"/>
    <property type="project" value="TreeGrafter"/>
</dbReference>
<dbReference type="GO" id="GO:0061630">
    <property type="term" value="F:ubiquitin protein ligase activity"/>
    <property type="evidence" value="ECO:0007669"/>
    <property type="project" value="UniProtKB-EC"/>
</dbReference>
<protein>
    <recommendedName>
        <fullName evidence="3">Pre-mRNA-processing factor 19</fullName>
        <ecNumber evidence="2">2.3.2.27</ecNumber>
    </recommendedName>
    <alternativeName>
        <fullName evidence="6">RING-type E3 ubiquitin transferase PRP19</fullName>
    </alternativeName>
</protein>
<gene>
    <name evidence="10" type="ORF">MVES_000569</name>
</gene>
<evidence type="ECO:0000256" key="2">
    <source>
        <dbReference type="ARBA" id="ARBA00012483"/>
    </source>
</evidence>
<feature type="repeat" description="WD" evidence="7">
    <location>
        <begin position="1211"/>
        <end position="1243"/>
    </location>
</feature>
<dbReference type="GO" id="GO:0046856">
    <property type="term" value="P:phosphatidylinositol dephosphorylation"/>
    <property type="evidence" value="ECO:0007669"/>
    <property type="project" value="TreeGrafter"/>
</dbReference>
<keyword evidence="8" id="KW-1133">Transmembrane helix</keyword>
<keyword evidence="5" id="KW-0677">Repeat</keyword>
<dbReference type="InterPro" id="IPR013915">
    <property type="entry name" value="Prp19_cc"/>
</dbReference>
<evidence type="ECO:0000256" key="4">
    <source>
        <dbReference type="ARBA" id="ARBA00022574"/>
    </source>
</evidence>
<dbReference type="Proteomes" id="UP000232875">
    <property type="component" value="Unassembled WGS sequence"/>
</dbReference>
<dbReference type="InterPro" id="IPR015943">
    <property type="entry name" value="WD40/YVTN_repeat-like_dom_sf"/>
</dbReference>
<dbReference type="OrthoDB" id="405996at2759"/>
<dbReference type="InterPro" id="IPR001680">
    <property type="entry name" value="WD40_rpt"/>
</dbReference>
<accession>A0A2N1JHG1</accession>
<keyword evidence="8" id="KW-0472">Membrane</keyword>
<dbReference type="PROSITE" id="PS50082">
    <property type="entry name" value="WD_REPEATS_2"/>
    <property type="match status" value="2"/>
</dbReference>
<feature type="domain" description="SAC" evidence="9">
    <location>
        <begin position="358"/>
        <end position="712"/>
    </location>
</feature>
<proteinExistence type="predicted"/>